<evidence type="ECO:0000313" key="12">
    <source>
        <dbReference type="Proteomes" id="UP000606991"/>
    </source>
</evidence>
<evidence type="ECO:0000256" key="7">
    <source>
        <dbReference type="ARBA" id="ARBA00048488"/>
    </source>
</evidence>
<accession>A0A934K1N0</accession>
<sequence>MTEKVVKTDQEWRDQLSPEQYAVLRRGATERAGTGQYVHVEAAGQYLCAGCGAELFDSSTKYESGSGWPSFYAPADPDSIEKHRDFKMIVPRTEVRCGRCGGHLGHVFEDGPEPTGQRFCINSAALRFAKATPAGAGAGDAETTSPDPPA</sequence>
<evidence type="ECO:0000256" key="5">
    <source>
        <dbReference type="ARBA" id="ARBA00022833"/>
    </source>
</evidence>
<reference evidence="9 12" key="3">
    <citation type="submission" date="2020-10" db="EMBL/GenBank/DDBJ databases">
        <title>Ca. Dormibacterota MAGs.</title>
        <authorList>
            <person name="Montgomery K."/>
        </authorList>
    </citation>
    <scope>NUCLEOTIDE SEQUENCE [LARGE SCALE GENOMIC DNA]</scope>
    <source>
        <strain evidence="9">SC8812_S17_18</strain>
    </source>
</reference>
<dbReference type="FunFam" id="2.170.150.20:FF:000001">
    <property type="entry name" value="Peptide methionine sulfoxide reductase MsrB"/>
    <property type="match status" value="1"/>
</dbReference>
<evidence type="ECO:0000256" key="4">
    <source>
        <dbReference type="ARBA" id="ARBA00022723"/>
    </source>
</evidence>
<evidence type="ECO:0000256" key="1">
    <source>
        <dbReference type="ARBA" id="ARBA00001947"/>
    </source>
</evidence>
<dbReference type="InterPro" id="IPR002579">
    <property type="entry name" value="Met_Sox_Rdtase_MsrB_dom"/>
</dbReference>
<evidence type="ECO:0000313" key="11">
    <source>
        <dbReference type="Proteomes" id="UP000248724"/>
    </source>
</evidence>
<evidence type="ECO:0000256" key="6">
    <source>
        <dbReference type="ARBA" id="ARBA00023002"/>
    </source>
</evidence>
<dbReference type="Proteomes" id="UP000606991">
    <property type="component" value="Unassembled WGS sequence"/>
</dbReference>
<dbReference type="GO" id="GO:0005737">
    <property type="term" value="C:cytoplasm"/>
    <property type="evidence" value="ECO:0007669"/>
    <property type="project" value="TreeGrafter"/>
</dbReference>
<proteinExistence type="inferred from homology"/>
<comment type="caution">
    <text evidence="10">The sequence shown here is derived from an EMBL/GenBank/DDBJ whole genome shotgun (WGS) entry which is preliminary data.</text>
</comment>
<evidence type="ECO:0000256" key="2">
    <source>
        <dbReference type="ARBA" id="ARBA00007174"/>
    </source>
</evidence>
<evidence type="ECO:0000313" key="9">
    <source>
        <dbReference type="EMBL" id="MBJ7595637.1"/>
    </source>
</evidence>
<dbReference type="GO" id="GO:0006979">
    <property type="term" value="P:response to oxidative stress"/>
    <property type="evidence" value="ECO:0007669"/>
    <property type="project" value="InterPro"/>
</dbReference>
<dbReference type="SUPFAM" id="SSF51316">
    <property type="entry name" value="Mss4-like"/>
    <property type="match status" value="1"/>
</dbReference>
<dbReference type="PANTHER" id="PTHR10173:SF52">
    <property type="entry name" value="METHIONINE-R-SULFOXIDE REDUCTASE B1"/>
    <property type="match status" value="1"/>
</dbReference>
<feature type="domain" description="MsrB" evidence="8">
    <location>
        <begin position="9"/>
        <end position="131"/>
    </location>
</feature>
<dbReference type="GO" id="GO:0046872">
    <property type="term" value="F:metal ion binding"/>
    <property type="evidence" value="ECO:0007669"/>
    <property type="project" value="UniProtKB-KW"/>
</dbReference>
<gene>
    <name evidence="10" type="primary">msrB</name>
    <name evidence="10" type="ORF">DLM65_01535</name>
    <name evidence="9" type="ORF">JF886_12395</name>
</gene>
<protein>
    <recommendedName>
        <fullName evidence="3">peptide-methionine (R)-S-oxide reductase</fullName>
        <ecNumber evidence="3">1.8.4.12</ecNumber>
    </recommendedName>
</protein>
<dbReference type="PROSITE" id="PS51790">
    <property type="entry name" value="MSRB"/>
    <property type="match status" value="1"/>
</dbReference>
<dbReference type="NCBIfam" id="TIGR00357">
    <property type="entry name" value="peptide-methionine (R)-S-oxide reductase MsrB"/>
    <property type="match status" value="1"/>
</dbReference>
<organism evidence="10 11">
    <name type="scientific">Candidatus Aeolococcus gillhamiae</name>
    <dbReference type="NCBI Taxonomy" id="3127015"/>
    <lineage>
        <taxon>Bacteria</taxon>
        <taxon>Bacillati</taxon>
        <taxon>Candidatus Dormiibacterota</taxon>
        <taxon>Candidatus Dormibacteria</taxon>
        <taxon>Candidatus Aeolococcales</taxon>
        <taxon>Candidatus Aeolococcaceae</taxon>
        <taxon>Candidatus Aeolococcus</taxon>
    </lineage>
</organism>
<dbReference type="GO" id="GO:0030091">
    <property type="term" value="P:protein repair"/>
    <property type="evidence" value="ECO:0007669"/>
    <property type="project" value="InterPro"/>
</dbReference>
<accession>A0A2W5ZDS5</accession>
<comment type="catalytic activity">
    <reaction evidence="7">
        <text>L-methionyl-[protein] + [thioredoxin]-disulfide + H2O = L-methionyl-(R)-S-oxide-[protein] + [thioredoxin]-dithiol</text>
        <dbReference type="Rhea" id="RHEA:24164"/>
        <dbReference type="Rhea" id="RHEA-COMP:10698"/>
        <dbReference type="Rhea" id="RHEA-COMP:10700"/>
        <dbReference type="Rhea" id="RHEA-COMP:12313"/>
        <dbReference type="Rhea" id="RHEA-COMP:12314"/>
        <dbReference type="ChEBI" id="CHEBI:15377"/>
        <dbReference type="ChEBI" id="CHEBI:16044"/>
        <dbReference type="ChEBI" id="CHEBI:29950"/>
        <dbReference type="ChEBI" id="CHEBI:45764"/>
        <dbReference type="ChEBI" id="CHEBI:50058"/>
        <dbReference type="EC" id="1.8.4.12"/>
    </reaction>
</comment>
<comment type="similarity">
    <text evidence="2">Belongs to the MsrB Met sulfoxide reductase family.</text>
</comment>
<keyword evidence="6 9" id="KW-0560">Oxidoreductase</keyword>
<dbReference type="Proteomes" id="UP000248724">
    <property type="component" value="Unassembled WGS sequence"/>
</dbReference>
<dbReference type="GO" id="GO:0033743">
    <property type="term" value="F:peptide-methionine (R)-S-oxide reductase activity"/>
    <property type="evidence" value="ECO:0007669"/>
    <property type="project" value="UniProtKB-EC"/>
</dbReference>
<dbReference type="RefSeq" id="WP_337312921.1">
    <property type="nucleotide sequence ID" value="NZ_JAEKNS010000128.1"/>
</dbReference>
<keyword evidence="4" id="KW-0479">Metal-binding</keyword>
<evidence type="ECO:0000259" key="8">
    <source>
        <dbReference type="PROSITE" id="PS51790"/>
    </source>
</evidence>
<dbReference type="PANTHER" id="PTHR10173">
    <property type="entry name" value="METHIONINE SULFOXIDE REDUCTASE"/>
    <property type="match status" value="1"/>
</dbReference>
<dbReference type="EMBL" id="JAEKNS010000128">
    <property type="protein sequence ID" value="MBJ7595637.1"/>
    <property type="molecule type" value="Genomic_DNA"/>
</dbReference>
<keyword evidence="5" id="KW-0862">Zinc</keyword>
<evidence type="ECO:0000256" key="3">
    <source>
        <dbReference type="ARBA" id="ARBA00012499"/>
    </source>
</evidence>
<dbReference type="InterPro" id="IPR028427">
    <property type="entry name" value="Met_Sox_Rdtase_MsrB"/>
</dbReference>
<dbReference type="Pfam" id="PF01641">
    <property type="entry name" value="SelR"/>
    <property type="match status" value="1"/>
</dbReference>
<evidence type="ECO:0000313" key="10">
    <source>
        <dbReference type="EMBL" id="PZR83609.1"/>
    </source>
</evidence>
<dbReference type="EMBL" id="QHBU01000031">
    <property type="protein sequence ID" value="PZR83609.1"/>
    <property type="molecule type" value="Genomic_DNA"/>
</dbReference>
<name>A0A2W5ZDS5_9BACT</name>
<dbReference type="AlphaFoldDB" id="A0A2W5ZDS5"/>
<dbReference type="Gene3D" id="2.170.150.20">
    <property type="entry name" value="Peptide methionine sulfoxide reductase"/>
    <property type="match status" value="1"/>
</dbReference>
<dbReference type="InterPro" id="IPR011057">
    <property type="entry name" value="Mss4-like_sf"/>
</dbReference>
<reference evidence="10" key="2">
    <citation type="submission" date="2018-05" db="EMBL/GenBank/DDBJ databases">
        <authorList>
            <person name="Ferrari B."/>
        </authorList>
    </citation>
    <scope>NUCLEOTIDE SEQUENCE</scope>
    <source>
        <strain evidence="10">RRmetagenome_bin12</strain>
    </source>
</reference>
<comment type="cofactor">
    <cofactor evidence="1">
        <name>Zn(2+)</name>
        <dbReference type="ChEBI" id="CHEBI:29105"/>
    </cofactor>
</comment>
<reference evidence="10 11" key="1">
    <citation type="journal article" date="2017" name="Nature">
        <title>Atmospheric trace gases support primary production in Antarctic desert surface soil.</title>
        <authorList>
            <person name="Ji M."/>
            <person name="Greening C."/>
            <person name="Vanwonterghem I."/>
            <person name="Carere C.R."/>
            <person name="Bay S.K."/>
            <person name="Steen J.A."/>
            <person name="Montgomery K."/>
            <person name="Lines T."/>
            <person name="Beardall J."/>
            <person name="van Dorst J."/>
            <person name="Snape I."/>
            <person name="Stott M.B."/>
            <person name="Hugenholtz P."/>
            <person name="Ferrari B.C."/>
        </authorList>
    </citation>
    <scope>NUCLEOTIDE SEQUENCE [LARGE SCALE GENOMIC DNA]</scope>
    <source>
        <strain evidence="10">RRmetagenome_bin12</strain>
    </source>
</reference>
<dbReference type="EC" id="1.8.4.12" evidence="3"/>